<sequence length="105" mass="10713">MISISPVFAAAHRLSPGLPVLGIALLAGLSWAPNPAAAASAGWQNGCQFKTIPGSGGEGLRYDECLRLETCQQMANAAGRTIFAAGCFGIAPDAPVHPVAARLAR</sequence>
<name>A0ABY0P3F7_9HYPH</name>
<proteinExistence type="predicted"/>
<protein>
    <recommendedName>
        <fullName evidence="3">DUF3551 domain-containing protein</fullName>
    </recommendedName>
</protein>
<gene>
    <name evidence="1" type="ORF">SAMN05421844_106376</name>
</gene>
<dbReference type="Proteomes" id="UP000199468">
    <property type="component" value="Unassembled WGS sequence"/>
</dbReference>
<comment type="caution">
    <text evidence="1">The sequence shown here is derived from an EMBL/GenBank/DDBJ whole genome shotgun (WGS) entry which is preliminary data.</text>
</comment>
<evidence type="ECO:0000313" key="1">
    <source>
        <dbReference type="EMBL" id="SDH06532.1"/>
    </source>
</evidence>
<organism evidence="1 2">
    <name type="scientific">Bosea robiniae</name>
    <dbReference type="NCBI Taxonomy" id="1036780"/>
    <lineage>
        <taxon>Bacteria</taxon>
        <taxon>Pseudomonadati</taxon>
        <taxon>Pseudomonadota</taxon>
        <taxon>Alphaproteobacteria</taxon>
        <taxon>Hyphomicrobiales</taxon>
        <taxon>Boseaceae</taxon>
        <taxon>Bosea</taxon>
    </lineage>
</organism>
<evidence type="ECO:0000313" key="2">
    <source>
        <dbReference type="Proteomes" id="UP000199468"/>
    </source>
</evidence>
<dbReference type="RefSeq" id="WP_091859616.1">
    <property type="nucleotide sequence ID" value="NZ_FNBZ01000006.1"/>
</dbReference>
<accession>A0ABY0P3F7</accession>
<dbReference type="EMBL" id="FNBZ01000006">
    <property type="protein sequence ID" value="SDH06532.1"/>
    <property type="molecule type" value="Genomic_DNA"/>
</dbReference>
<keyword evidence="2" id="KW-1185">Reference proteome</keyword>
<evidence type="ECO:0008006" key="3">
    <source>
        <dbReference type="Google" id="ProtNLM"/>
    </source>
</evidence>
<reference evidence="1 2" key="1">
    <citation type="submission" date="2016-10" db="EMBL/GenBank/DDBJ databases">
        <authorList>
            <person name="Varghese N."/>
            <person name="Submissions S."/>
        </authorList>
    </citation>
    <scope>NUCLEOTIDE SEQUENCE [LARGE SCALE GENOMIC DNA]</scope>
    <source>
        <strain evidence="1 2">DSM 26672</strain>
    </source>
</reference>